<evidence type="ECO:0000313" key="2">
    <source>
        <dbReference type="EMBL" id="KAJ7635241.1"/>
    </source>
</evidence>
<reference evidence="2" key="1">
    <citation type="submission" date="2023-03" db="EMBL/GenBank/DDBJ databases">
        <title>Massive genome expansion in bonnet fungi (Mycena s.s.) driven by repeated elements and novel gene families across ecological guilds.</title>
        <authorList>
            <consortium name="Lawrence Berkeley National Laboratory"/>
            <person name="Harder C.B."/>
            <person name="Miyauchi S."/>
            <person name="Viragh M."/>
            <person name="Kuo A."/>
            <person name="Thoen E."/>
            <person name="Andreopoulos B."/>
            <person name="Lu D."/>
            <person name="Skrede I."/>
            <person name="Drula E."/>
            <person name="Henrissat B."/>
            <person name="Morin E."/>
            <person name="Kohler A."/>
            <person name="Barry K."/>
            <person name="LaButti K."/>
            <person name="Morin E."/>
            <person name="Salamov A."/>
            <person name="Lipzen A."/>
            <person name="Mereny Z."/>
            <person name="Hegedus B."/>
            <person name="Baldrian P."/>
            <person name="Stursova M."/>
            <person name="Weitz H."/>
            <person name="Taylor A."/>
            <person name="Grigoriev I.V."/>
            <person name="Nagy L.G."/>
            <person name="Martin F."/>
            <person name="Kauserud H."/>
        </authorList>
    </citation>
    <scope>NUCLEOTIDE SEQUENCE</scope>
    <source>
        <strain evidence="2">9284</strain>
    </source>
</reference>
<dbReference type="AlphaFoldDB" id="A0AAD7FPB4"/>
<protein>
    <submittedName>
        <fullName evidence="2">Uncharacterized protein</fullName>
    </submittedName>
</protein>
<sequence>MLLAWPTRHHPMSLVHLPTPPPRTPYTRNKQCRWSMWNFCAISQASYSRRLPQDSRPATVRKPGVRGIELLLSVLCSSPNCLSHTPWSSDAHNRLSAGSLTIHNPRPPWTYPAKNSPRAPPSHYRARDRACPVLRPTFHRDSMLMALLNPARARMWPHIPRPPYVRNPSRGSLATRLIVDEMEVKSRRAEVEPFVRIGNLRRPMSIYTGGQCSIWLH</sequence>
<evidence type="ECO:0000256" key="1">
    <source>
        <dbReference type="SAM" id="MobiDB-lite"/>
    </source>
</evidence>
<organism evidence="2 3">
    <name type="scientific">Roridomyces roridus</name>
    <dbReference type="NCBI Taxonomy" id="1738132"/>
    <lineage>
        <taxon>Eukaryota</taxon>
        <taxon>Fungi</taxon>
        <taxon>Dikarya</taxon>
        <taxon>Basidiomycota</taxon>
        <taxon>Agaricomycotina</taxon>
        <taxon>Agaricomycetes</taxon>
        <taxon>Agaricomycetidae</taxon>
        <taxon>Agaricales</taxon>
        <taxon>Marasmiineae</taxon>
        <taxon>Mycenaceae</taxon>
        <taxon>Roridomyces</taxon>
    </lineage>
</organism>
<comment type="caution">
    <text evidence="2">The sequence shown here is derived from an EMBL/GenBank/DDBJ whole genome shotgun (WGS) entry which is preliminary data.</text>
</comment>
<feature type="region of interest" description="Disordered" evidence="1">
    <location>
        <begin position="106"/>
        <end position="125"/>
    </location>
</feature>
<dbReference type="Proteomes" id="UP001221142">
    <property type="component" value="Unassembled WGS sequence"/>
</dbReference>
<accession>A0AAD7FPB4</accession>
<name>A0AAD7FPB4_9AGAR</name>
<dbReference type="EMBL" id="JARKIF010000007">
    <property type="protein sequence ID" value="KAJ7635241.1"/>
    <property type="molecule type" value="Genomic_DNA"/>
</dbReference>
<keyword evidence="3" id="KW-1185">Reference proteome</keyword>
<gene>
    <name evidence="2" type="ORF">FB45DRAFT_482637</name>
</gene>
<evidence type="ECO:0000313" key="3">
    <source>
        <dbReference type="Proteomes" id="UP001221142"/>
    </source>
</evidence>
<proteinExistence type="predicted"/>